<keyword evidence="2" id="KW-0812">Transmembrane</keyword>
<organism evidence="3 4">
    <name type="scientific">Duganella zoogloeoides</name>
    <dbReference type="NCBI Taxonomy" id="75659"/>
    <lineage>
        <taxon>Bacteria</taxon>
        <taxon>Pseudomonadati</taxon>
        <taxon>Pseudomonadota</taxon>
        <taxon>Betaproteobacteria</taxon>
        <taxon>Burkholderiales</taxon>
        <taxon>Oxalobacteraceae</taxon>
        <taxon>Telluria group</taxon>
        <taxon>Duganella</taxon>
    </lineage>
</organism>
<dbReference type="SUPFAM" id="SSF74653">
    <property type="entry name" value="TolA/TonB C-terminal domain"/>
    <property type="match status" value="1"/>
</dbReference>
<protein>
    <submittedName>
        <fullName evidence="3">Cell envelope integrity protein TolA</fullName>
    </submittedName>
</protein>
<sequence length="329" mass="35641">MNPPTAGGPYKVPRQHNGWRATILAVSVHAVLLLFLWVGVSWQNTEPTEVQAEIWDMTVQDAAPAAPPEPQPEPDPEPTPAPEPEPVPPPVVKAPPPPPVEVPPAPKAPDIALERLKEKKKKLEEEKKIAEARELKEAQLKKEADEKQAKLDAKKKAEQKKLAEQKAREEEEKEQEEKEKKLAAEQAKKKAAAEKLAKEKADKADKAAKDKAFAAEMSRITGSAAKGATGTAAQSTGGKVDGGYSAAIRTKVKNNLVYGGTDDTLTATYKITQLPTGEIIGVRKIKGSASPAYDSAIENAIAKSSPLPKKKDGTVERELELNFNMKDMH</sequence>
<dbReference type="Gene3D" id="3.30.1150.10">
    <property type="match status" value="1"/>
</dbReference>
<evidence type="ECO:0000256" key="1">
    <source>
        <dbReference type="SAM" id="MobiDB-lite"/>
    </source>
</evidence>
<dbReference type="NCBIfam" id="TIGR02794">
    <property type="entry name" value="tolA_full"/>
    <property type="match status" value="1"/>
</dbReference>
<dbReference type="RefSeq" id="WP_019920556.1">
    <property type="nucleotide sequence ID" value="NZ_CP140152.1"/>
</dbReference>
<feature type="transmembrane region" description="Helical" evidence="2">
    <location>
        <begin position="21"/>
        <end position="42"/>
    </location>
</feature>
<feature type="region of interest" description="Disordered" evidence="1">
    <location>
        <begin position="61"/>
        <end position="243"/>
    </location>
</feature>
<feature type="compositionally biased region" description="Pro residues" evidence="1">
    <location>
        <begin position="65"/>
        <end position="107"/>
    </location>
</feature>
<reference evidence="3 4" key="1">
    <citation type="submission" date="2023-11" db="EMBL/GenBank/DDBJ databases">
        <title>MicrobeMod: A computational toolkit for identifying prokaryotic methylation and restriction-modification with nanopore sequencing.</title>
        <authorList>
            <person name="Crits-Christoph A."/>
            <person name="Kang S.C."/>
            <person name="Lee H."/>
            <person name="Ostrov N."/>
        </authorList>
    </citation>
    <scope>NUCLEOTIDE SEQUENCE [LARGE SCALE GENOMIC DNA]</scope>
    <source>
        <strain evidence="3 4">ATCC 25935</strain>
    </source>
</reference>
<feature type="compositionally biased region" description="Low complexity" evidence="1">
    <location>
        <begin position="221"/>
        <end position="238"/>
    </location>
</feature>
<name>A0ABZ0XTP9_9BURK</name>
<proteinExistence type="predicted"/>
<dbReference type="EMBL" id="CP140152">
    <property type="protein sequence ID" value="WQH03121.1"/>
    <property type="molecule type" value="Genomic_DNA"/>
</dbReference>
<dbReference type="Pfam" id="PF13103">
    <property type="entry name" value="TonB_2"/>
    <property type="match status" value="1"/>
</dbReference>
<dbReference type="InterPro" id="IPR014161">
    <property type="entry name" value="Tol-Pal_TolA"/>
</dbReference>
<evidence type="ECO:0000313" key="4">
    <source>
        <dbReference type="Proteomes" id="UP001326110"/>
    </source>
</evidence>
<evidence type="ECO:0000256" key="2">
    <source>
        <dbReference type="SAM" id="Phobius"/>
    </source>
</evidence>
<evidence type="ECO:0000313" key="3">
    <source>
        <dbReference type="EMBL" id="WQH03121.1"/>
    </source>
</evidence>
<keyword evidence="4" id="KW-1185">Reference proteome</keyword>
<dbReference type="GeneID" id="43162442"/>
<dbReference type="Proteomes" id="UP001326110">
    <property type="component" value="Chromosome"/>
</dbReference>
<keyword evidence="2" id="KW-1133">Transmembrane helix</keyword>
<keyword evidence="2" id="KW-0472">Membrane</keyword>
<gene>
    <name evidence="3" type="primary">tolA</name>
    <name evidence="3" type="ORF">SR858_18915</name>
</gene>
<feature type="compositionally biased region" description="Basic and acidic residues" evidence="1">
    <location>
        <begin position="112"/>
        <end position="213"/>
    </location>
</feature>
<accession>A0ABZ0XTP9</accession>